<dbReference type="EMBL" id="CP062941">
    <property type="protein sequence ID" value="QOL48849.1"/>
    <property type="molecule type" value="Genomic_DNA"/>
</dbReference>
<organism evidence="3 4">
    <name type="scientific">Massilia litorea</name>
    <dbReference type="NCBI Taxonomy" id="2769491"/>
    <lineage>
        <taxon>Bacteria</taxon>
        <taxon>Pseudomonadati</taxon>
        <taxon>Pseudomonadota</taxon>
        <taxon>Betaproteobacteria</taxon>
        <taxon>Burkholderiales</taxon>
        <taxon>Oxalobacteraceae</taxon>
        <taxon>Telluria group</taxon>
        <taxon>Massilia</taxon>
    </lineage>
</organism>
<feature type="domain" description="Rhodanese" evidence="2">
    <location>
        <begin position="21"/>
        <end position="138"/>
    </location>
</feature>
<dbReference type="KEGG" id="mlir:LPB04_18105"/>
<dbReference type="AlphaFoldDB" id="A0A7L9U351"/>
<accession>A0A7L9U351</accession>
<dbReference type="SMART" id="SM00450">
    <property type="entry name" value="RHOD"/>
    <property type="match status" value="1"/>
</dbReference>
<name>A0A7L9U351_9BURK</name>
<dbReference type="Gene3D" id="3.40.250.10">
    <property type="entry name" value="Rhodanese-like domain"/>
    <property type="match status" value="1"/>
</dbReference>
<keyword evidence="1" id="KW-0711">Selenium</keyword>
<evidence type="ECO:0000313" key="4">
    <source>
        <dbReference type="Proteomes" id="UP000593875"/>
    </source>
</evidence>
<dbReference type="GO" id="GO:0002098">
    <property type="term" value="P:tRNA wobble uridine modification"/>
    <property type="evidence" value="ECO:0007669"/>
    <property type="project" value="InterPro"/>
</dbReference>
<evidence type="ECO:0000313" key="3">
    <source>
        <dbReference type="EMBL" id="QOL48849.1"/>
    </source>
</evidence>
<dbReference type="NCBIfam" id="NF008750">
    <property type="entry name" value="PRK11784.1-2"/>
    <property type="match status" value="1"/>
</dbReference>
<protein>
    <submittedName>
        <fullName evidence="3">tRNA 2-selenouridine(34) synthase MnmH</fullName>
    </submittedName>
</protein>
<dbReference type="Proteomes" id="UP000593875">
    <property type="component" value="Chromosome"/>
</dbReference>
<proteinExistence type="predicted"/>
<dbReference type="InterPro" id="IPR058840">
    <property type="entry name" value="AAA_SelU"/>
</dbReference>
<dbReference type="Pfam" id="PF26341">
    <property type="entry name" value="AAA_SelU"/>
    <property type="match status" value="1"/>
</dbReference>
<dbReference type="PROSITE" id="PS50206">
    <property type="entry name" value="RHODANESE_3"/>
    <property type="match status" value="1"/>
</dbReference>
<dbReference type="InterPro" id="IPR036873">
    <property type="entry name" value="Rhodanese-like_dom_sf"/>
</dbReference>
<keyword evidence="4" id="KW-1185">Reference proteome</keyword>
<dbReference type="PANTHER" id="PTHR30401">
    <property type="entry name" value="TRNA 2-SELENOURIDINE SYNTHASE"/>
    <property type="match status" value="1"/>
</dbReference>
<dbReference type="InterPro" id="IPR001763">
    <property type="entry name" value="Rhodanese-like_dom"/>
</dbReference>
<dbReference type="NCBIfam" id="NF008752">
    <property type="entry name" value="PRK11784.1-4"/>
    <property type="match status" value="1"/>
</dbReference>
<dbReference type="InterPro" id="IPR017582">
    <property type="entry name" value="SelU"/>
</dbReference>
<dbReference type="NCBIfam" id="TIGR03167">
    <property type="entry name" value="tRNA_sel_U_synt"/>
    <property type="match status" value="1"/>
</dbReference>
<sequence>MKYPAVLSFADILPELDRFDTIIDARSEGEFALDHLPGAINCPVLNDEERVRVGTLYKQVGAFEAKKVGAALVARNIARHLDERFGDKPKDWKPLVYCWRGGNRSGSLAHILAKIGWPAIQLDGGYKAYRAAVSAALAAPPDLEWRVICGTTGSGKSRLLETLDGIGAQVLDLERLAAHRGSVLGHLPDEPQPTQKMFETRIWNKLRHFDPSRPVFVESESKKVGNLRVPDAVMERMRAAPCVALTLSRPNRVRLLMEDYEHFARDPQALNGQLDHLVQLHGRARIDEWHALANSGAMPELVDQLLVEHYDPAYLRSIDRNFVQYGQARVLELSDIGPQDFMKAAQSLHAA</sequence>
<dbReference type="Pfam" id="PF00581">
    <property type="entry name" value="Rhodanese"/>
    <property type="match status" value="1"/>
</dbReference>
<reference evidence="3 4" key="1">
    <citation type="submission" date="2020-10" db="EMBL/GenBank/DDBJ databases">
        <title>Genome sequencing of Massilia sp. LPB0304.</title>
        <authorList>
            <person name="Kim J."/>
        </authorList>
    </citation>
    <scope>NUCLEOTIDE SEQUENCE [LARGE SCALE GENOMIC DNA]</scope>
    <source>
        <strain evidence="3 4">LPB0304</strain>
    </source>
</reference>
<gene>
    <name evidence="3" type="primary">mnmH</name>
    <name evidence="3" type="ORF">LPB04_18105</name>
</gene>
<evidence type="ECO:0000259" key="2">
    <source>
        <dbReference type="PROSITE" id="PS50206"/>
    </source>
</evidence>
<dbReference type="PANTHER" id="PTHR30401:SF0">
    <property type="entry name" value="TRNA 2-SELENOURIDINE SYNTHASE"/>
    <property type="match status" value="1"/>
</dbReference>
<evidence type="ECO:0000256" key="1">
    <source>
        <dbReference type="ARBA" id="ARBA00023266"/>
    </source>
</evidence>
<dbReference type="SUPFAM" id="SSF52821">
    <property type="entry name" value="Rhodanese/Cell cycle control phosphatase"/>
    <property type="match status" value="1"/>
</dbReference>
<dbReference type="GO" id="GO:0043828">
    <property type="term" value="F:tRNA 2-selenouridine synthase activity"/>
    <property type="evidence" value="ECO:0007669"/>
    <property type="project" value="InterPro"/>
</dbReference>
<dbReference type="RefSeq" id="WP_193685892.1">
    <property type="nucleotide sequence ID" value="NZ_CP062941.1"/>
</dbReference>